<accession>A0A9Q1ML90</accession>
<proteinExistence type="predicted"/>
<dbReference type="Proteomes" id="UP001152561">
    <property type="component" value="Unassembled WGS sequence"/>
</dbReference>
<evidence type="ECO:0000256" key="1">
    <source>
        <dbReference type="SAM" id="MobiDB-lite"/>
    </source>
</evidence>
<name>A0A9Q1ML90_9SOLA</name>
<sequence>MTDHSRSQDAQGSTQIIDYNHPLYLSSSDGMEQGRMPPQANVNQPGACMFTQEQYSQILQMLNKSNGFSANANTMSENDITGSLKWEGEGDW</sequence>
<feature type="region of interest" description="Disordered" evidence="1">
    <location>
        <begin position="1"/>
        <end position="44"/>
    </location>
</feature>
<gene>
    <name evidence="2" type="ORF">K7X08_031208</name>
</gene>
<keyword evidence="3" id="KW-1185">Reference proteome</keyword>
<evidence type="ECO:0000313" key="2">
    <source>
        <dbReference type="EMBL" id="KAJ8562756.1"/>
    </source>
</evidence>
<dbReference type="EMBL" id="JAJAGQ010000005">
    <property type="protein sequence ID" value="KAJ8562756.1"/>
    <property type="molecule type" value="Genomic_DNA"/>
</dbReference>
<reference evidence="3" key="1">
    <citation type="journal article" date="2023" name="Proc. Natl. Acad. Sci. U.S.A.">
        <title>Genomic and structural basis for evolution of tropane alkaloid biosynthesis.</title>
        <authorList>
            <person name="Wanga Y.-J."/>
            <person name="Taina T."/>
            <person name="Yua J.-Y."/>
            <person name="Lia J."/>
            <person name="Xua B."/>
            <person name="Chenc J."/>
            <person name="D'Auriad J.C."/>
            <person name="Huanga J.-P."/>
            <person name="Huanga S.-X."/>
        </authorList>
    </citation>
    <scope>NUCLEOTIDE SEQUENCE [LARGE SCALE GENOMIC DNA]</scope>
    <source>
        <strain evidence="3">cv. KIB-2019</strain>
    </source>
</reference>
<protein>
    <submittedName>
        <fullName evidence="2">Uncharacterized protein</fullName>
    </submittedName>
</protein>
<feature type="compositionally biased region" description="Polar residues" evidence="1">
    <location>
        <begin position="8"/>
        <end position="17"/>
    </location>
</feature>
<evidence type="ECO:0000313" key="3">
    <source>
        <dbReference type="Proteomes" id="UP001152561"/>
    </source>
</evidence>
<dbReference type="OrthoDB" id="10509714at2759"/>
<dbReference type="AlphaFoldDB" id="A0A9Q1ML90"/>
<organism evidence="2 3">
    <name type="scientific">Anisodus acutangulus</name>
    <dbReference type="NCBI Taxonomy" id="402998"/>
    <lineage>
        <taxon>Eukaryota</taxon>
        <taxon>Viridiplantae</taxon>
        <taxon>Streptophyta</taxon>
        <taxon>Embryophyta</taxon>
        <taxon>Tracheophyta</taxon>
        <taxon>Spermatophyta</taxon>
        <taxon>Magnoliopsida</taxon>
        <taxon>eudicotyledons</taxon>
        <taxon>Gunneridae</taxon>
        <taxon>Pentapetalae</taxon>
        <taxon>asterids</taxon>
        <taxon>lamiids</taxon>
        <taxon>Solanales</taxon>
        <taxon>Solanaceae</taxon>
        <taxon>Solanoideae</taxon>
        <taxon>Hyoscyameae</taxon>
        <taxon>Anisodus</taxon>
    </lineage>
</organism>
<comment type="caution">
    <text evidence="2">The sequence shown here is derived from an EMBL/GenBank/DDBJ whole genome shotgun (WGS) entry which is preliminary data.</text>
</comment>